<feature type="region of interest" description="Disordered" evidence="6">
    <location>
        <begin position="90"/>
        <end position="113"/>
    </location>
</feature>
<dbReference type="eggNOG" id="KOG1644">
    <property type="taxonomic scope" value="Eukaryota"/>
</dbReference>
<reference evidence="7" key="1">
    <citation type="submission" date="2009-08" db="EMBL/GenBank/DDBJ databases">
        <title>Annotation of Salpingoeca rosetta.</title>
        <authorList>
            <consortium name="The Broad Institute Genome Sequencing Platform"/>
            <person name="Russ C."/>
            <person name="Cuomo C."/>
            <person name="Burger G."/>
            <person name="Gray M.W."/>
            <person name="Holland P.W.H."/>
            <person name="King N."/>
            <person name="Lang F.B.F."/>
            <person name="Roger A.J."/>
            <person name="Ruiz-Trillo I."/>
            <person name="Young S.K."/>
            <person name="Zeng Q."/>
            <person name="Gargeya S."/>
            <person name="Alvarado L."/>
            <person name="Berlin A."/>
            <person name="Chapman S.B."/>
            <person name="Chen Z."/>
            <person name="Freedman E."/>
            <person name="Gellesch M."/>
            <person name="Goldberg J."/>
            <person name="Griggs A."/>
            <person name="Gujja S."/>
            <person name="Heilman E."/>
            <person name="Heiman D."/>
            <person name="Howarth C."/>
            <person name="Mehta T."/>
            <person name="Neiman D."/>
            <person name="Pearson M."/>
            <person name="Roberts A."/>
            <person name="Saif S."/>
            <person name="Shea T."/>
            <person name="Shenoy N."/>
            <person name="Sisk P."/>
            <person name="Stolte C."/>
            <person name="Sykes S."/>
            <person name="White J."/>
            <person name="Yandava C."/>
            <person name="Haas B."/>
            <person name="Nusbaum C."/>
            <person name="Birren B."/>
        </authorList>
    </citation>
    <scope>NUCLEOTIDE SEQUENCE [LARGE SCALE GENOMIC DNA]</scope>
    <source>
        <strain evidence="7">ATCC 50818</strain>
    </source>
</reference>
<dbReference type="InParanoid" id="F2UQQ8"/>
<evidence type="ECO:0000256" key="6">
    <source>
        <dbReference type="SAM" id="MobiDB-lite"/>
    </source>
</evidence>
<dbReference type="Pfam" id="PF14580">
    <property type="entry name" value="LRR_9"/>
    <property type="match status" value="1"/>
</dbReference>
<dbReference type="Gene3D" id="3.80.10.10">
    <property type="entry name" value="Ribonuclease Inhibitor"/>
    <property type="match status" value="1"/>
</dbReference>
<dbReference type="OMA" id="TASTWNK"/>
<dbReference type="STRING" id="946362.F2UQQ8"/>
<keyword evidence="4" id="KW-0433">Leucine-rich repeat</keyword>
<organism evidence="8">
    <name type="scientific">Salpingoeca rosetta (strain ATCC 50818 / BSB-021)</name>
    <dbReference type="NCBI Taxonomy" id="946362"/>
    <lineage>
        <taxon>Eukaryota</taxon>
        <taxon>Choanoflagellata</taxon>
        <taxon>Craspedida</taxon>
        <taxon>Salpingoecidae</taxon>
        <taxon>Salpingoeca</taxon>
    </lineage>
</organism>
<protein>
    <recommendedName>
        <fullName evidence="2">Leucine-rich repeat-containing protein 51</fullName>
    </recommendedName>
</protein>
<dbReference type="SUPFAM" id="SSF52058">
    <property type="entry name" value="L domain-like"/>
    <property type="match status" value="1"/>
</dbReference>
<keyword evidence="8" id="KW-1185">Reference proteome</keyword>
<evidence type="ECO:0000256" key="4">
    <source>
        <dbReference type="ARBA" id="ARBA00022614"/>
    </source>
</evidence>
<evidence type="ECO:0000256" key="1">
    <source>
        <dbReference type="ARBA" id="ARBA00004496"/>
    </source>
</evidence>
<dbReference type="InterPro" id="IPR032675">
    <property type="entry name" value="LRR_dom_sf"/>
</dbReference>
<keyword evidence="5" id="KW-0677">Repeat</keyword>
<evidence type="ECO:0000256" key="5">
    <source>
        <dbReference type="ARBA" id="ARBA00022737"/>
    </source>
</evidence>
<dbReference type="AlphaFoldDB" id="F2UQQ8"/>
<dbReference type="GO" id="GO:0005737">
    <property type="term" value="C:cytoplasm"/>
    <property type="evidence" value="ECO:0007669"/>
    <property type="project" value="UniProtKB-SubCell"/>
</dbReference>
<dbReference type="FunCoup" id="F2UQQ8">
    <property type="interactions" value="55"/>
</dbReference>
<gene>
    <name evidence="7" type="ORF">PTSG_10245</name>
</gene>
<comment type="subcellular location">
    <subcellularLocation>
        <location evidence="1">Cytoplasm</location>
    </subcellularLocation>
</comment>
<dbReference type="OrthoDB" id="676979at2759"/>
<dbReference type="RefSeq" id="XP_004988584.1">
    <property type="nucleotide sequence ID" value="XM_004988527.1"/>
</dbReference>
<dbReference type="EMBL" id="GL832989">
    <property type="protein sequence ID" value="EGD79963.1"/>
    <property type="molecule type" value="Genomic_DNA"/>
</dbReference>
<evidence type="ECO:0000256" key="3">
    <source>
        <dbReference type="ARBA" id="ARBA00022490"/>
    </source>
</evidence>
<dbReference type="PROSITE" id="PS51450">
    <property type="entry name" value="LRR"/>
    <property type="match status" value="1"/>
</dbReference>
<evidence type="ECO:0000313" key="7">
    <source>
        <dbReference type="EMBL" id="EGD79963.1"/>
    </source>
</evidence>
<keyword evidence="3" id="KW-0963">Cytoplasm</keyword>
<dbReference type="Proteomes" id="UP000007799">
    <property type="component" value="Unassembled WGS sequence"/>
</dbReference>
<accession>F2UQQ8</accession>
<dbReference type="InterPro" id="IPR001611">
    <property type="entry name" value="Leu-rich_rpt"/>
</dbReference>
<dbReference type="KEGG" id="sre:PTSG_10245"/>
<dbReference type="PANTHER" id="PTHR46545:SF1">
    <property type="entry name" value="LEUCINE-RICH REPEAT-CONTAINING PROTEIN 51"/>
    <property type="match status" value="1"/>
</dbReference>
<evidence type="ECO:0000313" key="8">
    <source>
        <dbReference type="Proteomes" id="UP000007799"/>
    </source>
</evidence>
<evidence type="ECO:0000256" key="2">
    <source>
        <dbReference type="ARBA" id="ARBA00014223"/>
    </source>
</evidence>
<proteinExistence type="predicted"/>
<name>F2UQQ8_SALR5</name>
<dbReference type="PANTHER" id="PTHR46545">
    <property type="entry name" value="LEUCINE-RICH REPEAT-CONTAINING PROTEIN 51"/>
    <property type="match status" value="1"/>
</dbReference>
<sequence>MLDLSFNGFTTLSSELTCLPNLGVLYLHGNAISSLKEVKKLQQLDNLRMLSLHGNAIEKETGYRTFVISVLPGLKKLDFSSITDADRERTETWRQVHAPKRLAKSLKQPKQPE</sequence>
<dbReference type="GeneID" id="16069113"/>